<dbReference type="RefSeq" id="WP_013348690.1">
    <property type="nucleotide sequence ID" value="NZ_JABUYH010000017.1"/>
</dbReference>
<dbReference type="GeneID" id="303184933"/>
<dbReference type="AlphaFoldDB" id="A0A2N7S522"/>
<dbReference type="SUPFAM" id="SSF53474">
    <property type="entry name" value="alpha/beta-Hydrolases"/>
    <property type="match status" value="1"/>
</dbReference>
<proteinExistence type="predicted"/>
<dbReference type="GO" id="GO:0047372">
    <property type="term" value="F:monoacylglycerol lipase activity"/>
    <property type="evidence" value="ECO:0007669"/>
    <property type="project" value="TreeGrafter"/>
</dbReference>
<protein>
    <submittedName>
        <fullName evidence="2">Alpha/beta hydrolase</fullName>
    </submittedName>
</protein>
<organism evidence="2 3">
    <name type="scientific">Glutamicibacter arilaitensis</name>
    <dbReference type="NCBI Taxonomy" id="256701"/>
    <lineage>
        <taxon>Bacteria</taxon>
        <taxon>Bacillati</taxon>
        <taxon>Actinomycetota</taxon>
        <taxon>Actinomycetes</taxon>
        <taxon>Micrococcales</taxon>
        <taxon>Micrococcaceae</taxon>
        <taxon>Glutamicibacter</taxon>
    </lineage>
</organism>
<dbReference type="OMA" id="TWEADGW"/>
<evidence type="ECO:0000313" key="2">
    <source>
        <dbReference type="EMBL" id="PMQ21248.1"/>
    </source>
</evidence>
<dbReference type="InterPro" id="IPR050266">
    <property type="entry name" value="AB_hydrolase_sf"/>
</dbReference>
<dbReference type="Pfam" id="PF00561">
    <property type="entry name" value="Abhydrolase_1"/>
    <property type="match status" value="1"/>
</dbReference>
<dbReference type="PANTHER" id="PTHR43798:SF5">
    <property type="entry name" value="MONOACYLGLYCEROL LIPASE ABHD6"/>
    <property type="match status" value="1"/>
</dbReference>
<sequence length="249" mass="27397">MTLDLNLRVISTDTETGAPPVLLIHGFASSADMNWMRSRWVQHFTTHGRDAILLDLPGHGTDPYRNDGSWTPTRIRESIASALAEHGISKVDVLGYSLGARLGWEFAAHFPELVNKLVMGGAASIDPLAAFELDQARAFIDHGEEVHDEYTAKVITIAKAEGSNDFEALFRLIEAIKTDPYVPASKIPACPVLLVAGDHDDLATTMPELRRLLREAGTDSSIHWLPGRNHANAVTSREFKEKAVEFFSI</sequence>
<evidence type="ECO:0000313" key="3">
    <source>
        <dbReference type="Proteomes" id="UP000235739"/>
    </source>
</evidence>
<dbReference type="InterPro" id="IPR029058">
    <property type="entry name" value="AB_hydrolase_fold"/>
</dbReference>
<evidence type="ECO:0000259" key="1">
    <source>
        <dbReference type="Pfam" id="PF00561"/>
    </source>
</evidence>
<dbReference type="Proteomes" id="UP000235739">
    <property type="component" value="Unassembled WGS sequence"/>
</dbReference>
<name>A0A2N7S522_9MICC</name>
<keyword evidence="2" id="KW-0378">Hydrolase</keyword>
<dbReference type="PANTHER" id="PTHR43798">
    <property type="entry name" value="MONOACYLGLYCEROL LIPASE"/>
    <property type="match status" value="1"/>
</dbReference>
<dbReference type="GO" id="GO:0016020">
    <property type="term" value="C:membrane"/>
    <property type="evidence" value="ECO:0007669"/>
    <property type="project" value="TreeGrafter"/>
</dbReference>
<dbReference type="EMBL" id="PNQX01000001">
    <property type="protein sequence ID" value="PMQ21248.1"/>
    <property type="molecule type" value="Genomic_DNA"/>
</dbReference>
<gene>
    <name evidence="2" type="ORF">CIK84_06725</name>
</gene>
<feature type="domain" description="AB hydrolase-1" evidence="1">
    <location>
        <begin position="19"/>
        <end position="136"/>
    </location>
</feature>
<accession>A0A2N7S522</accession>
<dbReference type="Gene3D" id="3.40.50.1820">
    <property type="entry name" value="alpha/beta hydrolase"/>
    <property type="match status" value="1"/>
</dbReference>
<reference evidence="2 3" key="1">
    <citation type="journal article" date="2017" name="Elife">
        <title>Extensive horizontal gene transfer in cheese-associated bacteria.</title>
        <authorList>
            <person name="Bonham K.S."/>
            <person name="Wolfe B.E."/>
            <person name="Dutton R.J."/>
        </authorList>
    </citation>
    <scope>NUCLEOTIDE SEQUENCE [LARGE SCALE GENOMIC DNA]</scope>
    <source>
        <strain evidence="2 3">JB182</strain>
    </source>
</reference>
<comment type="caution">
    <text evidence="2">The sequence shown here is derived from an EMBL/GenBank/DDBJ whole genome shotgun (WGS) entry which is preliminary data.</text>
</comment>
<dbReference type="GO" id="GO:0046464">
    <property type="term" value="P:acylglycerol catabolic process"/>
    <property type="evidence" value="ECO:0007669"/>
    <property type="project" value="TreeGrafter"/>
</dbReference>
<dbReference type="InterPro" id="IPR000073">
    <property type="entry name" value="AB_hydrolase_1"/>
</dbReference>